<organism evidence="1 2">
    <name type="scientific">Melastoma candidum</name>
    <dbReference type="NCBI Taxonomy" id="119954"/>
    <lineage>
        <taxon>Eukaryota</taxon>
        <taxon>Viridiplantae</taxon>
        <taxon>Streptophyta</taxon>
        <taxon>Embryophyta</taxon>
        <taxon>Tracheophyta</taxon>
        <taxon>Spermatophyta</taxon>
        <taxon>Magnoliopsida</taxon>
        <taxon>eudicotyledons</taxon>
        <taxon>Gunneridae</taxon>
        <taxon>Pentapetalae</taxon>
        <taxon>rosids</taxon>
        <taxon>malvids</taxon>
        <taxon>Myrtales</taxon>
        <taxon>Melastomataceae</taxon>
        <taxon>Melastomatoideae</taxon>
        <taxon>Melastomateae</taxon>
        <taxon>Melastoma</taxon>
    </lineage>
</organism>
<keyword evidence="2" id="KW-1185">Reference proteome</keyword>
<dbReference type="Proteomes" id="UP001057402">
    <property type="component" value="Chromosome 7"/>
</dbReference>
<dbReference type="EMBL" id="CM042886">
    <property type="protein sequence ID" value="KAI4339616.1"/>
    <property type="molecule type" value="Genomic_DNA"/>
</dbReference>
<accession>A0ACB9NXP0</accession>
<proteinExistence type="predicted"/>
<gene>
    <name evidence="1" type="ORF">MLD38_024534</name>
</gene>
<name>A0ACB9NXP0_9MYRT</name>
<evidence type="ECO:0000313" key="2">
    <source>
        <dbReference type="Proteomes" id="UP001057402"/>
    </source>
</evidence>
<protein>
    <submittedName>
        <fullName evidence="1">Uncharacterized protein</fullName>
    </submittedName>
</protein>
<evidence type="ECO:0000313" key="1">
    <source>
        <dbReference type="EMBL" id="KAI4339616.1"/>
    </source>
</evidence>
<comment type="caution">
    <text evidence="1">The sequence shown here is derived from an EMBL/GenBank/DDBJ whole genome shotgun (WGS) entry which is preliminary data.</text>
</comment>
<sequence>MRSNPSMDKGKVKVDPRSPPINVGAKNCFKCQGIGHMAAECPHRRAITIMENPGEEEMDEQLGEPIWDVKEEYVDGPDERELLVIRKGLNANAIAEEVDQREKIFQTRCTVQGKVCHVIVDNGSCTNVASTTMVEKLKLSTKPHPRPYKLQWLSKESDVRVTKQVLMSLSIGQNYQDTVTCDVVSMDACRLLLGRPW</sequence>
<reference evidence="2" key="1">
    <citation type="journal article" date="2023" name="Front. Plant Sci.">
        <title>Chromosomal-level genome assembly of Melastoma candidum provides insights into trichome evolution.</title>
        <authorList>
            <person name="Zhong Y."/>
            <person name="Wu W."/>
            <person name="Sun C."/>
            <person name="Zou P."/>
            <person name="Liu Y."/>
            <person name="Dai S."/>
            <person name="Zhou R."/>
        </authorList>
    </citation>
    <scope>NUCLEOTIDE SEQUENCE [LARGE SCALE GENOMIC DNA]</scope>
</reference>